<dbReference type="PROSITE" id="PS51186">
    <property type="entry name" value="GNAT"/>
    <property type="match status" value="1"/>
</dbReference>
<dbReference type="InterPro" id="IPR016181">
    <property type="entry name" value="Acyl_CoA_acyltransferase"/>
</dbReference>
<dbReference type="GO" id="GO:0008080">
    <property type="term" value="F:N-acetyltransferase activity"/>
    <property type="evidence" value="ECO:0007669"/>
    <property type="project" value="InterPro"/>
</dbReference>
<evidence type="ECO:0000256" key="1">
    <source>
        <dbReference type="ARBA" id="ARBA00022679"/>
    </source>
</evidence>
<proteinExistence type="predicted"/>
<dbReference type="AlphaFoldDB" id="A0A0B7KGE2"/>
<evidence type="ECO:0000259" key="2">
    <source>
        <dbReference type="PROSITE" id="PS51186"/>
    </source>
</evidence>
<dbReference type="EMBL" id="CDPU01000043">
    <property type="protein sequence ID" value="CEO54502.1"/>
    <property type="molecule type" value="Genomic_DNA"/>
</dbReference>
<dbReference type="CDD" id="cd04301">
    <property type="entry name" value="NAT_SF"/>
    <property type="match status" value="1"/>
</dbReference>
<dbReference type="SUPFAM" id="SSF55729">
    <property type="entry name" value="Acyl-CoA N-acyltransferases (Nat)"/>
    <property type="match status" value="1"/>
</dbReference>
<evidence type="ECO:0000313" key="3">
    <source>
        <dbReference type="EMBL" id="CEO54502.1"/>
    </source>
</evidence>
<reference evidence="3" key="1">
    <citation type="submission" date="2015-01" db="EMBL/GenBank/DDBJ databases">
        <authorList>
            <person name="Durling Mikael"/>
        </authorList>
    </citation>
    <scope>NUCLEOTIDE SEQUENCE</scope>
</reference>
<dbReference type="PANTHER" id="PTHR13947:SF37">
    <property type="entry name" value="LD18367P"/>
    <property type="match status" value="1"/>
</dbReference>
<sequence length="165" mass="18842">MDSSQQVTYRTHRPGDLGYIVYQESLVFCQGLGYNHKFEALLARIAADFLENFDPTKERCWIAEKGDLFMGCVMLIQHQEREEAAKLRLLLVSDKARGQGVGSELVRQCLDFAKGVGYESVYLGTEKSLVAARNIYKRAGFEIVETGSNNEWGFETELETWRLQF</sequence>
<organism evidence="3">
    <name type="scientific">Bionectria ochroleuca</name>
    <name type="common">Gliocladium roseum</name>
    <dbReference type="NCBI Taxonomy" id="29856"/>
    <lineage>
        <taxon>Eukaryota</taxon>
        <taxon>Fungi</taxon>
        <taxon>Dikarya</taxon>
        <taxon>Ascomycota</taxon>
        <taxon>Pezizomycotina</taxon>
        <taxon>Sordariomycetes</taxon>
        <taxon>Hypocreomycetidae</taxon>
        <taxon>Hypocreales</taxon>
        <taxon>Bionectriaceae</taxon>
        <taxon>Clonostachys</taxon>
    </lineage>
</organism>
<dbReference type="PANTHER" id="PTHR13947">
    <property type="entry name" value="GNAT FAMILY N-ACETYLTRANSFERASE"/>
    <property type="match status" value="1"/>
</dbReference>
<dbReference type="InterPro" id="IPR050769">
    <property type="entry name" value="NAT_camello-type"/>
</dbReference>
<dbReference type="Gene3D" id="3.40.630.30">
    <property type="match status" value="1"/>
</dbReference>
<gene>
    <name evidence="3" type="ORF">BN869_000010560_1</name>
</gene>
<protein>
    <recommendedName>
        <fullName evidence="2">N-acetyltransferase domain-containing protein</fullName>
    </recommendedName>
</protein>
<keyword evidence="1" id="KW-0808">Transferase</keyword>
<dbReference type="Pfam" id="PF00583">
    <property type="entry name" value="Acetyltransf_1"/>
    <property type="match status" value="1"/>
</dbReference>
<accession>A0A0B7KGE2</accession>
<dbReference type="InterPro" id="IPR000182">
    <property type="entry name" value="GNAT_dom"/>
</dbReference>
<name>A0A0B7KGE2_BIOOC</name>
<feature type="domain" description="N-acetyltransferase" evidence="2">
    <location>
        <begin position="7"/>
        <end position="165"/>
    </location>
</feature>